<reference evidence="1 2" key="1">
    <citation type="journal article" date="2024" name="BMC Genomics">
        <title>De novo assembly and annotation of Popillia japonica's genome with initial clues to its potential as an invasive pest.</title>
        <authorList>
            <person name="Cucini C."/>
            <person name="Boschi S."/>
            <person name="Funari R."/>
            <person name="Cardaioli E."/>
            <person name="Iannotti N."/>
            <person name="Marturano G."/>
            <person name="Paoli F."/>
            <person name="Bruttini M."/>
            <person name="Carapelli A."/>
            <person name="Frati F."/>
            <person name="Nardi F."/>
        </authorList>
    </citation>
    <scope>NUCLEOTIDE SEQUENCE [LARGE SCALE GENOMIC DNA]</scope>
    <source>
        <strain evidence="1">DMR45628</strain>
    </source>
</reference>
<gene>
    <name evidence="1" type="ORF">QE152_g39135</name>
</gene>
<sequence length="112" mass="12353">MPVSPSPSCHTFTTFGSDCRIRTSDAQTLISLYDHIAHLRSDIGSDIRLGCKSIVRVYTIISHTYDQISDRTSGSDARASCVLPIIAHLRSDIGSDIRLGCKSIVRPTNRNY</sequence>
<dbReference type="AlphaFoldDB" id="A0AAW1HUG8"/>
<proteinExistence type="predicted"/>
<dbReference type="Proteomes" id="UP001458880">
    <property type="component" value="Unassembled WGS sequence"/>
</dbReference>
<dbReference type="EMBL" id="JASPKY010000907">
    <property type="protein sequence ID" value="KAK9680384.1"/>
    <property type="molecule type" value="Genomic_DNA"/>
</dbReference>
<organism evidence="1 2">
    <name type="scientific">Popillia japonica</name>
    <name type="common">Japanese beetle</name>
    <dbReference type="NCBI Taxonomy" id="7064"/>
    <lineage>
        <taxon>Eukaryota</taxon>
        <taxon>Metazoa</taxon>
        <taxon>Ecdysozoa</taxon>
        <taxon>Arthropoda</taxon>
        <taxon>Hexapoda</taxon>
        <taxon>Insecta</taxon>
        <taxon>Pterygota</taxon>
        <taxon>Neoptera</taxon>
        <taxon>Endopterygota</taxon>
        <taxon>Coleoptera</taxon>
        <taxon>Polyphaga</taxon>
        <taxon>Scarabaeiformia</taxon>
        <taxon>Scarabaeidae</taxon>
        <taxon>Rutelinae</taxon>
        <taxon>Popillia</taxon>
    </lineage>
</organism>
<comment type="caution">
    <text evidence="1">The sequence shown here is derived from an EMBL/GenBank/DDBJ whole genome shotgun (WGS) entry which is preliminary data.</text>
</comment>
<accession>A0AAW1HUG8</accession>
<evidence type="ECO:0000313" key="1">
    <source>
        <dbReference type="EMBL" id="KAK9680384.1"/>
    </source>
</evidence>
<protein>
    <submittedName>
        <fullName evidence="1">Uncharacterized protein</fullName>
    </submittedName>
</protein>
<keyword evidence="2" id="KW-1185">Reference proteome</keyword>
<name>A0AAW1HUG8_POPJA</name>
<evidence type="ECO:0000313" key="2">
    <source>
        <dbReference type="Proteomes" id="UP001458880"/>
    </source>
</evidence>